<sequence>MRQNGDDAESLIPEDEDEVNLKMAVGATNTRKIMVYSRKVFSVVSCIFLAYALGNMTLFITPGVREFVQQYHFLVYLCTPLPLISKILISGVERLSHPPKLLLLILSIFMSQLISRRLFASYITRKNYYEIIGVPATATKEQIRDAFLAKTKKLHPDQSIKSIKDSRVGWATGSSDTEQFMLVKEAYDTLRNEEKRKEYDMAYSREGGFLMEATHKTQQMSTQRRNIQRAEWSADVIPDAKKKAGKTVYSHFRNPEEEYLKEKQKNRMLVILAAVVIGLIAANILYIRRLQSRRLLENSDSSS</sequence>
<keyword evidence="1" id="KW-1133">Transmembrane helix</keyword>
<gene>
    <name evidence="3" type="primary">Cni-dnj-3</name>
    <name evidence="3" type="synonym">Cnig_chr_V.g20408</name>
    <name evidence="3" type="ORF">B9Z55_020408</name>
</gene>
<dbReference type="AlphaFoldDB" id="A0A2G5TN36"/>
<dbReference type="SMART" id="SM00271">
    <property type="entry name" value="DnaJ"/>
    <property type="match status" value="1"/>
</dbReference>
<dbReference type="Gene3D" id="1.10.287.110">
    <property type="entry name" value="DnaJ domain"/>
    <property type="match status" value="1"/>
</dbReference>
<dbReference type="SUPFAM" id="SSF46565">
    <property type="entry name" value="Chaperone J-domain"/>
    <property type="match status" value="1"/>
</dbReference>
<dbReference type="PROSITE" id="PS50076">
    <property type="entry name" value="DNAJ_2"/>
    <property type="match status" value="1"/>
</dbReference>
<evidence type="ECO:0000313" key="4">
    <source>
        <dbReference type="Proteomes" id="UP000230233"/>
    </source>
</evidence>
<dbReference type="OrthoDB" id="376357at2759"/>
<dbReference type="STRING" id="1611254.A0A2G5TN36"/>
<dbReference type="InterPro" id="IPR036869">
    <property type="entry name" value="J_dom_sf"/>
</dbReference>
<evidence type="ECO:0000259" key="2">
    <source>
        <dbReference type="PROSITE" id="PS50076"/>
    </source>
</evidence>
<dbReference type="InterPro" id="IPR001623">
    <property type="entry name" value="DnaJ_domain"/>
</dbReference>
<dbReference type="EMBL" id="PDUG01000005">
    <property type="protein sequence ID" value="PIC28531.1"/>
    <property type="molecule type" value="Genomic_DNA"/>
</dbReference>
<accession>A0A2G5TN36</accession>
<comment type="caution">
    <text evidence="3">The sequence shown here is derived from an EMBL/GenBank/DDBJ whole genome shotgun (WGS) entry which is preliminary data.</text>
</comment>
<reference evidence="4" key="1">
    <citation type="submission" date="2017-10" db="EMBL/GenBank/DDBJ databases">
        <title>Rapid genome shrinkage in a self-fertile nematode reveals novel sperm competition proteins.</title>
        <authorList>
            <person name="Yin D."/>
            <person name="Schwarz E.M."/>
            <person name="Thomas C.G."/>
            <person name="Felde R.L."/>
            <person name="Korf I.F."/>
            <person name="Cutter A.D."/>
            <person name="Schartner C.M."/>
            <person name="Ralston E.J."/>
            <person name="Meyer B.J."/>
            <person name="Haag E.S."/>
        </authorList>
    </citation>
    <scope>NUCLEOTIDE SEQUENCE [LARGE SCALE GENOMIC DNA]</scope>
    <source>
        <strain evidence="4">JU1422</strain>
    </source>
</reference>
<dbReference type="Proteomes" id="UP000230233">
    <property type="component" value="Chromosome V"/>
</dbReference>
<feature type="transmembrane region" description="Helical" evidence="1">
    <location>
        <begin position="268"/>
        <end position="287"/>
    </location>
</feature>
<dbReference type="InterPro" id="IPR018253">
    <property type="entry name" value="DnaJ_domain_CS"/>
</dbReference>
<dbReference type="PRINTS" id="PR00625">
    <property type="entry name" value="JDOMAIN"/>
</dbReference>
<protein>
    <recommendedName>
        <fullName evidence="2">J domain-containing protein</fullName>
    </recommendedName>
</protein>
<keyword evidence="4" id="KW-1185">Reference proteome</keyword>
<dbReference type="PANTHER" id="PTHR44240">
    <property type="entry name" value="DNAJ DOMAIN (PROKARYOTIC HEAT SHOCK PROTEIN)-RELATED"/>
    <property type="match status" value="1"/>
</dbReference>
<dbReference type="PROSITE" id="PS00636">
    <property type="entry name" value="DNAJ_1"/>
    <property type="match status" value="1"/>
</dbReference>
<name>A0A2G5TN36_9PELO</name>
<feature type="transmembrane region" description="Helical" evidence="1">
    <location>
        <begin position="101"/>
        <end position="119"/>
    </location>
</feature>
<keyword evidence="1" id="KW-0472">Membrane</keyword>
<dbReference type="InterPro" id="IPR052276">
    <property type="entry name" value="Diphthamide-biosynth_chaperone"/>
</dbReference>
<feature type="domain" description="J" evidence="2">
    <location>
        <begin position="127"/>
        <end position="203"/>
    </location>
</feature>
<dbReference type="CDD" id="cd06257">
    <property type="entry name" value="DnaJ"/>
    <property type="match status" value="1"/>
</dbReference>
<dbReference type="PANTHER" id="PTHR44240:SF10">
    <property type="entry name" value="J DOMAIN-CONTAINING PROTEIN"/>
    <property type="match status" value="1"/>
</dbReference>
<evidence type="ECO:0000313" key="3">
    <source>
        <dbReference type="EMBL" id="PIC28531.1"/>
    </source>
</evidence>
<proteinExistence type="predicted"/>
<dbReference type="Pfam" id="PF00226">
    <property type="entry name" value="DnaJ"/>
    <property type="match status" value="1"/>
</dbReference>
<organism evidence="3 4">
    <name type="scientific">Caenorhabditis nigoni</name>
    <dbReference type="NCBI Taxonomy" id="1611254"/>
    <lineage>
        <taxon>Eukaryota</taxon>
        <taxon>Metazoa</taxon>
        <taxon>Ecdysozoa</taxon>
        <taxon>Nematoda</taxon>
        <taxon>Chromadorea</taxon>
        <taxon>Rhabditida</taxon>
        <taxon>Rhabditina</taxon>
        <taxon>Rhabditomorpha</taxon>
        <taxon>Rhabditoidea</taxon>
        <taxon>Rhabditidae</taxon>
        <taxon>Peloderinae</taxon>
        <taxon>Caenorhabditis</taxon>
    </lineage>
</organism>
<keyword evidence="1" id="KW-0812">Transmembrane</keyword>
<evidence type="ECO:0000256" key="1">
    <source>
        <dbReference type="SAM" id="Phobius"/>
    </source>
</evidence>
<feature type="transmembrane region" description="Helical" evidence="1">
    <location>
        <begin position="40"/>
        <end position="61"/>
    </location>
</feature>